<evidence type="ECO:0000256" key="1">
    <source>
        <dbReference type="ARBA" id="ARBA00009998"/>
    </source>
</evidence>
<keyword evidence="2 6" id="KW-0963">Cytoplasm</keyword>
<comment type="function">
    <text evidence="6">Bidirectionally degrades single-stranded DNA into large acid-insoluble oligonucleotides, which are then degraded further into small acid-soluble oligonucleotides.</text>
</comment>
<dbReference type="GO" id="GO:0008855">
    <property type="term" value="F:exodeoxyribonuclease VII activity"/>
    <property type="evidence" value="ECO:0007669"/>
    <property type="project" value="UniProtKB-UniRule"/>
</dbReference>
<dbReference type="EMBL" id="UGNP01000001">
    <property type="protein sequence ID" value="STX09972.1"/>
    <property type="molecule type" value="Genomic_DNA"/>
</dbReference>
<comment type="caution">
    <text evidence="7">The sequence shown here is derived from an EMBL/GenBank/DDBJ whole genome shotgun (WGS) entry which is preliminary data.</text>
</comment>
<comment type="subcellular location">
    <subcellularLocation>
        <location evidence="6">Cytoplasm</location>
    </subcellularLocation>
</comment>
<gene>
    <name evidence="6 7" type="primary">xseB</name>
    <name evidence="8" type="ORF">DFR61_12328</name>
    <name evidence="7" type="ORF">NCTC10597_01680</name>
</gene>
<reference evidence="8 10" key="2">
    <citation type="submission" date="2019-03" db="EMBL/GenBank/DDBJ databases">
        <title>Genomic Encyclopedia of Type Strains, Phase IV (KMG-IV): sequencing the most valuable type-strain genomes for metagenomic binning, comparative biology and taxonomic classification.</title>
        <authorList>
            <person name="Goeker M."/>
        </authorList>
    </citation>
    <scope>NUCLEOTIDE SEQUENCE [LARGE SCALE GENOMIC DNA]</scope>
    <source>
        <strain evidence="8 10">DSM 20580</strain>
    </source>
</reference>
<dbReference type="Proteomes" id="UP000254330">
    <property type="component" value="Unassembled WGS sequence"/>
</dbReference>
<dbReference type="EMBL" id="SNZG01000023">
    <property type="protein sequence ID" value="TDR36638.1"/>
    <property type="molecule type" value="Genomic_DNA"/>
</dbReference>
<dbReference type="Pfam" id="PF02609">
    <property type="entry name" value="Exonuc_VII_S"/>
    <property type="match status" value="1"/>
</dbReference>
<dbReference type="InterPro" id="IPR003761">
    <property type="entry name" value="Exonuc_VII_S"/>
</dbReference>
<sequence>MAKKNDFAQSISKLEEIVAALEKGDVPLEDAIELYKEGMTLSKSCHSQLEKAEKQLVTMMDEEGIETPMTNNDEKEA</sequence>
<dbReference type="EC" id="3.1.11.6" evidence="6"/>
<evidence type="ECO:0000256" key="6">
    <source>
        <dbReference type="HAMAP-Rule" id="MF_00337"/>
    </source>
</evidence>
<dbReference type="Gene3D" id="1.10.287.1040">
    <property type="entry name" value="Exonuclease VII, small subunit"/>
    <property type="match status" value="1"/>
</dbReference>
<evidence type="ECO:0000256" key="4">
    <source>
        <dbReference type="ARBA" id="ARBA00022801"/>
    </source>
</evidence>
<dbReference type="PIRSF" id="PIRSF006488">
    <property type="entry name" value="Exonuc_VII_S"/>
    <property type="match status" value="1"/>
</dbReference>
<comment type="subunit">
    <text evidence="6">Heterooligomer composed of large and small subunits.</text>
</comment>
<dbReference type="NCBIfam" id="TIGR01280">
    <property type="entry name" value="xseB"/>
    <property type="match status" value="1"/>
</dbReference>
<dbReference type="OrthoDB" id="9798666at2"/>
<keyword evidence="4 6" id="KW-0378">Hydrolase</keyword>
<evidence type="ECO:0000256" key="5">
    <source>
        <dbReference type="ARBA" id="ARBA00022839"/>
    </source>
</evidence>
<accession>A0A2U3ABP9</accession>
<evidence type="ECO:0000256" key="3">
    <source>
        <dbReference type="ARBA" id="ARBA00022722"/>
    </source>
</evidence>
<dbReference type="GO" id="GO:0009318">
    <property type="term" value="C:exodeoxyribonuclease VII complex"/>
    <property type="evidence" value="ECO:0007669"/>
    <property type="project" value="UniProtKB-UniRule"/>
</dbReference>
<dbReference type="GO" id="GO:0005829">
    <property type="term" value="C:cytosol"/>
    <property type="evidence" value="ECO:0007669"/>
    <property type="project" value="TreeGrafter"/>
</dbReference>
<dbReference type="Proteomes" id="UP000294641">
    <property type="component" value="Unassembled WGS sequence"/>
</dbReference>
<comment type="similarity">
    <text evidence="1 6">Belongs to the XseB family.</text>
</comment>
<keyword evidence="5 6" id="KW-0269">Exonuclease</keyword>
<evidence type="ECO:0000313" key="7">
    <source>
        <dbReference type="EMBL" id="STX09972.1"/>
    </source>
</evidence>
<organism evidence="7 9">
    <name type="scientific">Kurthia zopfii</name>
    <dbReference type="NCBI Taxonomy" id="1650"/>
    <lineage>
        <taxon>Bacteria</taxon>
        <taxon>Bacillati</taxon>
        <taxon>Bacillota</taxon>
        <taxon>Bacilli</taxon>
        <taxon>Bacillales</taxon>
        <taxon>Caryophanaceae</taxon>
        <taxon>Kurthia</taxon>
    </lineage>
</organism>
<dbReference type="PANTHER" id="PTHR34137:SF1">
    <property type="entry name" value="EXODEOXYRIBONUCLEASE 7 SMALL SUBUNIT"/>
    <property type="match status" value="1"/>
</dbReference>
<keyword evidence="10" id="KW-1185">Reference proteome</keyword>
<proteinExistence type="inferred from homology"/>
<evidence type="ECO:0000313" key="9">
    <source>
        <dbReference type="Proteomes" id="UP000254330"/>
    </source>
</evidence>
<dbReference type="AlphaFoldDB" id="A0A2U3ABP9"/>
<comment type="catalytic activity">
    <reaction evidence="6">
        <text>Exonucleolytic cleavage in either 5'- to 3'- or 3'- to 5'-direction to yield nucleoside 5'-phosphates.</text>
        <dbReference type="EC" id="3.1.11.6"/>
    </reaction>
</comment>
<reference evidence="7 9" key="1">
    <citation type="submission" date="2018-06" db="EMBL/GenBank/DDBJ databases">
        <authorList>
            <consortium name="Pathogen Informatics"/>
            <person name="Doyle S."/>
        </authorList>
    </citation>
    <scope>NUCLEOTIDE SEQUENCE [LARGE SCALE GENOMIC DNA]</scope>
    <source>
        <strain evidence="7 9">NCTC10597</strain>
    </source>
</reference>
<protein>
    <recommendedName>
        <fullName evidence="6">Exodeoxyribonuclease 7 small subunit</fullName>
        <ecNumber evidence="6">3.1.11.6</ecNumber>
    </recommendedName>
    <alternativeName>
        <fullName evidence="6">Exodeoxyribonuclease VII small subunit</fullName>
        <shortName evidence="6">Exonuclease VII small subunit</shortName>
    </alternativeName>
</protein>
<evidence type="ECO:0000313" key="10">
    <source>
        <dbReference type="Proteomes" id="UP000294641"/>
    </source>
</evidence>
<dbReference type="InterPro" id="IPR037004">
    <property type="entry name" value="Exonuc_VII_ssu_sf"/>
</dbReference>
<evidence type="ECO:0000313" key="8">
    <source>
        <dbReference type="EMBL" id="TDR36638.1"/>
    </source>
</evidence>
<evidence type="ECO:0000256" key="2">
    <source>
        <dbReference type="ARBA" id="ARBA00022490"/>
    </source>
</evidence>
<dbReference type="PANTHER" id="PTHR34137">
    <property type="entry name" value="EXODEOXYRIBONUCLEASE 7 SMALL SUBUNIT"/>
    <property type="match status" value="1"/>
</dbReference>
<dbReference type="GO" id="GO:0006308">
    <property type="term" value="P:DNA catabolic process"/>
    <property type="evidence" value="ECO:0007669"/>
    <property type="project" value="UniProtKB-UniRule"/>
</dbReference>
<dbReference type="NCBIfam" id="NF002138">
    <property type="entry name" value="PRK00977.1-2"/>
    <property type="match status" value="1"/>
</dbReference>
<name>A0A2U3ABP9_9BACL</name>
<keyword evidence="3 6" id="KW-0540">Nuclease</keyword>
<dbReference type="HAMAP" id="MF_00337">
    <property type="entry name" value="Exonuc_7_S"/>
    <property type="match status" value="1"/>
</dbReference>
<dbReference type="SUPFAM" id="SSF116842">
    <property type="entry name" value="XseB-like"/>
    <property type="match status" value="1"/>
</dbReference>